<proteinExistence type="predicted"/>
<dbReference type="AlphaFoldDB" id="A0A9P0DNG2"/>
<dbReference type="OrthoDB" id="6709921at2759"/>
<evidence type="ECO:0000256" key="5">
    <source>
        <dbReference type="PROSITE-ProRule" id="PRU00309"/>
    </source>
</evidence>
<dbReference type="Pfam" id="PF05485">
    <property type="entry name" value="THAP"/>
    <property type="match status" value="1"/>
</dbReference>
<dbReference type="PANTHER" id="PTHR46600:SF11">
    <property type="entry name" value="THAP DOMAIN-CONTAINING PROTEIN 10"/>
    <property type="match status" value="1"/>
</dbReference>
<dbReference type="PROSITE" id="PS50950">
    <property type="entry name" value="ZF_THAP"/>
    <property type="match status" value="1"/>
</dbReference>
<keyword evidence="3" id="KW-0862">Zinc</keyword>
<evidence type="ECO:0000256" key="2">
    <source>
        <dbReference type="ARBA" id="ARBA00022771"/>
    </source>
</evidence>
<keyword evidence="1" id="KW-0479">Metal-binding</keyword>
<evidence type="ECO:0000256" key="1">
    <source>
        <dbReference type="ARBA" id="ARBA00022723"/>
    </source>
</evidence>
<dbReference type="Proteomes" id="UP001153737">
    <property type="component" value="Chromosome 2"/>
</dbReference>
<feature type="compositionally biased region" description="Polar residues" evidence="6">
    <location>
        <begin position="109"/>
        <end position="121"/>
    </location>
</feature>
<protein>
    <recommendedName>
        <fullName evidence="7">THAP-type domain-containing protein</fullName>
    </recommendedName>
</protein>
<dbReference type="PANTHER" id="PTHR46600">
    <property type="entry name" value="THAP DOMAIN-CONTAINING"/>
    <property type="match status" value="1"/>
</dbReference>
<evidence type="ECO:0000256" key="6">
    <source>
        <dbReference type="SAM" id="MobiDB-lite"/>
    </source>
</evidence>
<dbReference type="SUPFAM" id="SSF57716">
    <property type="entry name" value="Glucocorticoid receptor-like (DNA-binding domain)"/>
    <property type="match status" value="1"/>
</dbReference>
<accession>A0A9P0DNG2</accession>
<evidence type="ECO:0000256" key="3">
    <source>
        <dbReference type="ARBA" id="ARBA00022833"/>
    </source>
</evidence>
<keyword evidence="4 5" id="KW-0238">DNA-binding</keyword>
<dbReference type="InterPro" id="IPR026516">
    <property type="entry name" value="THAP1/10"/>
</dbReference>
<evidence type="ECO:0000256" key="4">
    <source>
        <dbReference type="ARBA" id="ARBA00023125"/>
    </source>
</evidence>
<evidence type="ECO:0000259" key="7">
    <source>
        <dbReference type="PROSITE" id="PS50950"/>
    </source>
</evidence>
<gene>
    <name evidence="8" type="ORF">PHAECO_LOCUS6584</name>
</gene>
<dbReference type="GO" id="GO:0043565">
    <property type="term" value="F:sequence-specific DNA binding"/>
    <property type="evidence" value="ECO:0007669"/>
    <property type="project" value="InterPro"/>
</dbReference>
<feature type="domain" description="THAP-type" evidence="7">
    <location>
        <begin position="1"/>
        <end position="79"/>
    </location>
</feature>
<keyword evidence="9" id="KW-1185">Reference proteome</keyword>
<evidence type="ECO:0000313" key="9">
    <source>
        <dbReference type="Proteomes" id="UP001153737"/>
    </source>
</evidence>
<feature type="region of interest" description="Disordered" evidence="6">
    <location>
        <begin position="90"/>
        <end position="121"/>
    </location>
</feature>
<dbReference type="EMBL" id="OU896708">
    <property type="protein sequence ID" value="CAH1155724.1"/>
    <property type="molecule type" value="Genomic_DNA"/>
</dbReference>
<dbReference type="GO" id="GO:0008270">
    <property type="term" value="F:zinc ion binding"/>
    <property type="evidence" value="ECO:0007669"/>
    <property type="project" value="UniProtKB-KW"/>
</dbReference>
<reference evidence="8" key="1">
    <citation type="submission" date="2022-01" db="EMBL/GenBank/DDBJ databases">
        <authorList>
            <person name="King R."/>
        </authorList>
    </citation>
    <scope>NUCLEOTIDE SEQUENCE</scope>
</reference>
<organism evidence="8 9">
    <name type="scientific">Phaedon cochleariae</name>
    <name type="common">Mustard beetle</name>
    <dbReference type="NCBI Taxonomy" id="80249"/>
    <lineage>
        <taxon>Eukaryota</taxon>
        <taxon>Metazoa</taxon>
        <taxon>Ecdysozoa</taxon>
        <taxon>Arthropoda</taxon>
        <taxon>Hexapoda</taxon>
        <taxon>Insecta</taxon>
        <taxon>Pterygota</taxon>
        <taxon>Neoptera</taxon>
        <taxon>Endopterygota</taxon>
        <taxon>Coleoptera</taxon>
        <taxon>Polyphaga</taxon>
        <taxon>Cucujiformia</taxon>
        <taxon>Chrysomeloidea</taxon>
        <taxon>Chrysomelidae</taxon>
        <taxon>Chrysomelinae</taxon>
        <taxon>Chrysomelini</taxon>
        <taxon>Phaedon</taxon>
    </lineage>
</organism>
<sequence>MPERCFIWSCQSSGKLPNIYYFRFGSRKELWLEALGIPDKDISSRNLLCSKHFDASDVVFPDSEHGRVRLKPKAVPKHFIIKRKSTDILSSEPPKKKVARKHHDMLEQEQPSTSMNKQPSNNYEAEVVHIPKHMKEQLSSSTDSAGLKHTPKRNRRLIKKIHTYRCVHFLILKKLAKPLSIFNMRHIS</sequence>
<name>A0A9P0DNG2_PHACE</name>
<keyword evidence="2 5" id="KW-0863">Zinc-finger</keyword>
<reference evidence="8" key="2">
    <citation type="submission" date="2022-10" db="EMBL/GenBank/DDBJ databases">
        <authorList>
            <consortium name="ENA_rothamsted_submissions"/>
            <consortium name="culmorum"/>
            <person name="King R."/>
        </authorList>
    </citation>
    <scope>NUCLEOTIDE SEQUENCE</scope>
</reference>
<evidence type="ECO:0000313" key="8">
    <source>
        <dbReference type="EMBL" id="CAH1155724.1"/>
    </source>
</evidence>
<dbReference type="InterPro" id="IPR006612">
    <property type="entry name" value="THAP_Znf"/>
</dbReference>
<dbReference type="SMART" id="SM00980">
    <property type="entry name" value="THAP"/>
    <property type="match status" value="1"/>
</dbReference>